<organism evidence="2 3">
    <name type="scientific">Gossypium anomalum</name>
    <dbReference type="NCBI Taxonomy" id="47600"/>
    <lineage>
        <taxon>Eukaryota</taxon>
        <taxon>Viridiplantae</taxon>
        <taxon>Streptophyta</taxon>
        <taxon>Embryophyta</taxon>
        <taxon>Tracheophyta</taxon>
        <taxon>Spermatophyta</taxon>
        <taxon>Magnoliopsida</taxon>
        <taxon>eudicotyledons</taxon>
        <taxon>Gunneridae</taxon>
        <taxon>Pentapetalae</taxon>
        <taxon>rosids</taxon>
        <taxon>malvids</taxon>
        <taxon>Malvales</taxon>
        <taxon>Malvaceae</taxon>
        <taxon>Malvoideae</taxon>
        <taxon>Gossypium</taxon>
    </lineage>
</organism>
<feature type="compositionally biased region" description="Basic and acidic residues" evidence="1">
    <location>
        <begin position="98"/>
        <end position="108"/>
    </location>
</feature>
<sequence length="307" mass="35603">MKGVAASMGCSPYPMYEDQRTRFKHQSLMQDFEDLHKETEAMRMKLQTMKERKLTLLAEVRFLKRRHKFLMQNRSSNTLAGRNFVQPQSTVVKRSKSNVKEKKSTGKEHSLRHLAMGFDLNQKGKTYSEKETAFTHPSLIFDLNQKQHKNINGEEAILRSSSPILDLNQRERLYSGKEATARTMTPIFDLNQISTEEEELQAMDNSMRIEEFKKSSIRMASDEQHNDIKISACRNTGNGPNRVGKRKISWQDQVALRLAYIKLLPCLALELSLVGMVVERYQTLSLSIHSLDFAKQWKVRPVPSWYF</sequence>
<dbReference type="EMBL" id="JAHUZN010000007">
    <property type="protein sequence ID" value="KAG8487734.1"/>
    <property type="molecule type" value="Genomic_DNA"/>
</dbReference>
<keyword evidence="3" id="KW-1185">Reference proteome</keyword>
<evidence type="ECO:0000313" key="2">
    <source>
        <dbReference type="EMBL" id="KAG8487734.1"/>
    </source>
</evidence>
<evidence type="ECO:0000256" key="1">
    <source>
        <dbReference type="SAM" id="MobiDB-lite"/>
    </source>
</evidence>
<comment type="caution">
    <text evidence="2">The sequence shown here is derived from an EMBL/GenBank/DDBJ whole genome shotgun (WGS) entry which is preliminary data.</text>
</comment>
<feature type="region of interest" description="Disordered" evidence="1">
    <location>
        <begin position="89"/>
        <end position="108"/>
    </location>
</feature>
<dbReference type="Proteomes" id="UP000701853">
    <property type="component" value="Chromosome 7"/>
</dbReference>
<name>A0A8J6CX23_9ROSI</name>
<gene>
    <name evidence="2" type="ORF">CXB51_018676</name>
</gene>
<reference evidence="2 3" key="1">
    <citation type="journal article" date="2021" name="bioRxiv">
        <title>The Gossypium anomalum genome as a resource for cotton improvement and evolutionary analysis of hybrid incompatibility.</title>
        <authorList>
            <person name="Grover C.E."/>
            <person name="Yuan D."/>
            <person name="Arick M.A."/>
            <person name="Miller E.R."/>
            <person name="Hu G."/>
            <person name="Peterson D.G."/>
            <person name="Wendel J.F."/>
            <person name="Udall J.A."/>
        </authorList>
    </citation>
    <scope>NUCLEOTIDE SEQUENCE [LARGE SCALE GENOMIC DNA]</scope>
    <source>
        <strain evidence="2">JFW-Udall</strain>
        <tissue evidence="2">Leaf</tissue>
    </source>
</reference>
<accession>A0A8J6CX23</accession>
<dbReference type="AlphaFoldDB" id="A0A8J6CX23"/>
<protein>
    <submittedName>
        <fullName evidence="2">Uncharacterized protein</fullName>
    </submittedName>
</protein>
<proteinExistence type="predicted"/>
<dbReference type="OrthoDB" id="993453at2759"/>
<evidence type="ECO:0000313" key="3">
    <source>
        <dbReference type="Proteomes" id="UP000701853"/>
    </source>
</evidence>
<dbReference type="PANTHER" id="PTHR34807:SF3">
    <property type="entry name" value="OS08G0270800 PROTEIN"/>
    <property type="match status" value="1"/>
</dbReference>
<dbReference type="PANTHER" id="PTHR34807">
    <property type="entry name" value="OS08G0270800 PROTEIN"/>
    <property type="match status" value="1"/>
</dbReference>